<dbReference type="PANTHER" id="PTHR30126">
    <property type="entry name" value="HTH-TYPE TRANSCRIPTIONAL REGULATOR"/>
    <property type="match status" value="1"/>
</dbReference>
<evidence type="ECO:0000313" key="7">
    <source>
        <dbReference type="Proteomes" id="UP001237780"/>
    </source>
</evidence>
<dbReference type="RefSeq" id="WP_307282722.1">
    <property type="nucleotide sequence ID" value="NZ_JAUSZT010000003.1"/>
</dbReference>
<dbReference type="PANTHER" id="PTHR30126:SF91">
    <property type="entry name" value="LYSR FAMILY TRANSCRIPTIONAL REGULATOR"/>
    <property type="match status" value="1"/>
</dbReference>
<dbReference type="Gene3D" id="1.10.10.10">
    <property type="entry name" value="Winged helix-like DNA-binding domain superfamily/Winged helix DNA-binding domain"/>
    <property type="match status" value="1"/>
</dbReference>
<dbReference type="PROSITE" id="PS50931">
    <property type="entry name" value="HTH_LYSR"/>
    <property type="match status" value="1"/>
</dbReference>
<reference evidence="6 7" key="1">
    <citation type="submission" date="2023-07" db="EMBL/GenBank/DDBJ databases">
        <title>Comparative genomics of wheat-associated soil bacteria to identify genetic determinants of phenazine resistance.</title>
        <authorList>
            <person name="Mouncey N."/>
        </authorList>
    </citation>
    <scope>NUCLEOTIDE SEQUENCE [LARGE SCALE GENOMIC DNA]</scope>
    <source>
        <strain evidence="6 7">W4I11</strain>
    </source>
</reference>
<gene>
    <name evidence="6" type="ORF">QFZ34_003330</name>
</gene>
<protein>
    <submittedName>
        <fullName evidence="6">DNA-binding transcriptional LysR family regulator</fullName>
    </submittedName>
</protein>
<dbReference type="Gene3D" id="3.40.190.290">
    <property type="match status" value="1"/>
</dbReference>
<evidence type="ECO:0000259" key="5">
    <source>
        <dbReference type="PROSITE" id="PS50931"/>
    </source>
</evidence>
<evidence type="ECO:0000313" key="6">
    <source>
        <dbReference type="EMBL" id="MDQ0998148.1"/>
    </source>
</evidence>
<dbReference type="InterPro" id="IPR000847">
    <property type="entry name" value="LysR_HTH_N"/>
</dbReference>
<evidence type="ECO:0000256" key="3">
    <source>
        <dbReference type="ARBA" id="ARBA00023125"/>
    </source>
</evidence>
<dbReference type="Pfam" id="PF03466">
    <property type="entry name" value="LysR_substrate"/>
    <property type="match status" value="1"/>
</dbReference>
<evidence type="ECO:0000256" key="2">
    <source>
        <dbReference type="ARBA" id="ARBA00023015"/>
    </source>
</evidence>
<dbReference type="InterPro" id="IPR036390">
    <property type="entry name" value="WH_DNA-bd_sf"/>
</dbReference>
<dbReference type="Proteomes" id="UP001237780">
    <property type="component" value="Unassembled WGS sequence"/>
</dbReference>
<organism evidence="6 7">
    <name type="scientific">Phyllobacterium ifriqiyense</name>
    <dbReference type="NCBI Taxonomy" id="314238"/>
    <lineage>
        <taxon>Bacteria</taxon>
        <taxon>Pseudomonadati</taxon>
        <taxon>Pseudomonadota</taxon>
        <taxon>Alphaproteobacteria</taxon>
        <taxon>Hyphomicrobiales</taxon>
        <taxon>Phyllobacteriaceae</taxon>
        <taxon>Phyllobacterium</taxon>
    </lineage>
</organism>
<comment type="caution">
    <text evidence="6">The sequence shown here is derived from an EMBL/GenBank/DDBJ whole genome shotgun (WGS) entry which is preliminary data.</text>
</comment>
<feature type="domain" description="HTH lysR-type" evidence="5">
    <location>
        <begin position="5"/>
        <end position="63"/>
    </location>
</feature>
<evidence type="ECO:0000256" key="4">
    <source>
        <dbReference type="ARBA" id="ARBA00023163"/>
    </source>
</evidence>
<dbReference type="Pfam" id="PF00126">
    <property type="entry name" value="HTH_1"/>
    <property type="match status" value="1"/>
</dbReference>
<dbReference type="InterPro" id="IPR005119">
    <property type="entry name" value="LysR_subst-bd"/>
</dbReference>
<dbReference type="InterPro" id="IPR036388">
    <property type="entry name" value="WH-like_DNA-bd_sf"/>
</dbReference>
<name>A0ABU0SBK7_9HYPH</name>
<keyword evidence="7" id="KW-1185">Reference proteome</keyword>
<accession>A0ABU0SBK7</accession>
<dbReference type="SUPFAM" id="SSF46785">
    <property type="entry name" value="Winged helix' DNA-binding domain"/>
    <property type="match status" value="1"/>
</dbReference>
<dbReference type="GO" id="GO:0003677">
    <property type="term" value="F:DNA binding"/>
    <property type="evidence" value="ECO:0007669"/>
    <property type="project" value="UniProtKB-KW"/>
</dbReference>
<dbReference type="PRINTS" id="PR00039">
    <property type="entry name" value="HTHLYSR"/>
</dbReference>
<comment type="similarity">
    <text evidence="1">Belongs to the LysR transcriptional regulatory family.</text>
</comment>
<keyword evidence="4" id="KW-0804">Transcription</keyword>
<keyword evidence="3 6" id="KW-0238">DNA-binding</keyword>
<proteinExistence type="inferred from homology"/>
<keyword evidence="2" id="KW-0805">Transcription regulation</keyword>
<evidence type="ECO:0000256" key="1">
    <source>
        <dbReference type="ARBA" id="ARBA00009437"/>
    </source>
</evidence>
<dbReference type="SUPFAM" id="SSF53850">
    <property type="entry name" value="Periplasmic binding protein-like II"/>
    <property type="match status" value="1"/>
</dbReference>
<sequence>MLPNPTLDQLQVFVAVAETGSFSSAARRLNRSQSVISYTIANLEAQLELQLFERGGVREPRLTDAGTAMLEDARRMISVLQNLRSRAEGLKQGLEAEIAVAVDVTLPSPVLIAVLTAFQTQFPTVSLRLHVGALGVVWDLVLKKQADIGFGGQPLEPYDELAIGRLGQTTMMPVAAPDHPLALYEGPVPLAVIRNHIQLVVTDLSEHTKGKDFGVFAYKTWRLTDVATKHSLMLAGLGWGGLPKWMVKDDIAEGRLVPLDLEPYPELPYNLVVLHPVDAAMGPATTWMVERFKQELAKFD</sequence>
<dbReference type="EMBL" id="JAUSZT010000003">
    <property type="protein sequence ID" value="MDQ0998148.1"/>
    <property type="molecule type" value="Genomic_DNA"/>
</dbReference>